<dbReference type="AlphaFoldDB" id="A0A0Q1BVS2"/>
<dbReference type="InterPro" id="IPR014036">
    <property type="entry name" value="DeoR-like_C"/>
</dbReference>
<dbReference type="InterPro" id="IPR018356">
    <property type="entry name" value="Tscrpt_reg_HTH_DeoR_CS"/>
</dbReference>
<dbReference type="Proteomes" id="UP000050827">
    <property type="component" value="Unassembled WGS sequence"/>
</dbReference>
<sequence length="248" mass="27566">MLKEERHQVILNEVRIHNKVLLADIAEILKVSPDTVRRDIKELHDDNKLKRVHGGAISLGFNHYSYVNREIYSLEKKSQIAEKAVTLLKDGQVVLLSGGTTNLEISRLIPPHLKITCFTPSLPIAVQLLPKPNIDIIFIGGKINKDSQITIGGSPIGVLSELKADICFLGVNSIHPTDGVTEFDWEIVQVKKAMIKASKKVVVPSISEKINSGQRYKICDIDAVDHLITELDVNDSVLKPYAKKIDLI</sequence>
<keyword evidence="3" id="KW-0804">Transcription</keyword>
<dbReference type="RefSeq" id="WP_055392119.1">
    <property type="nucleotide sequence ID" value="NZ_LCTZ01000002.1"/>
</dbReference>
<dbReference type="EMBL" id="LCTZ01000002">
    <property type="protein sequence ID" value="KQC28604.1"/>
    <property type="molecule type" value="Genomic_DNA"/>
</dbReference>
<dbReference type="PANTHER" id="PTHR30363:SF44">
    <property type="entry name" value="AGA OPERON TRANSCRIPTIONAL REPRESSOR-RELATED"/>
    <property type="match status" value="1"/>
</dbReference>
<dbReference type="PANTHER" id="PTHR30363">
    <property type="entry name" value="HTH-TYPE TRANSCRIPTIONAL REGULATOR SRLR-RELATED"/>
    <property type="match status" value="1"/>
</dbReference>
<dbReference type="OrthoDB" id="9798651at2"/>
<evidence type="ECO:0000259" key="4">
    <source>
        <dbReference type="PROSITE" id="PS51000"/>
    </source>
</evidence>
<dbReference type="InterPro" id="IPR001034">
    <property type="entry name" value="DeoR_HTH"/>
</dbReference>
<dbReference type="InterPro" id="IPR036390">
    <property type="entry name" value="WH_DNA-bd_sf"/>
</dbReference>
<dbReference type="SMART" id="SM00420">
    <property type="entry name" value="HTH_DEOR"/>
    <property type="match status" value="1"/>
</dbReference>
<evidence type="ECO:0000256" key="1">
    <source>
        <dbReference type="ARBA" id="ARBA00023015"/>
    </source>
</evidence>
<dbReference type="PATRIC" id="fig|1547436.3.peg.160"/>
<proteinExistence type="predicted"/>
<evidence type="ECO:0000256" key="2">
    <source>
        <dbReference type="ARBA" id="ARBA00023125"/>
    </source>
</evidence>
<dbReference type="SUPFAM" id="SSF46785">
    <property type="entry name" value="Winged helix' DNA-binding domain"/>
    <property type="match status" value="1"/>
</dbReference>
<reference evidence="5 6" key="1">
    <citation type="submission" date="2015-04" db="EMBL/GenBank/DDBJ databases">
        <title>Complete genome of flavobacterium.</title>
        <authorList>
            <person name="Kwon Y.M."/>
            <person name="Kim S.-J."/>
        </authorList>
    </citation>
    <scope>NUCLEOTIDE SEQUENCE [LARGE SCALE GENOMIC DNA]</scope>
    <source>
        <strain evidence="5 6">DK169</strain>
    </source>
</reference>
<dbReference type="Gene3D" id="1.10.10.10">
    <property type="entry name" value="Winged helix-like DNA-binding domain superfamily/Winged helix DNA-binding domain"/>
    <property type="match status" value="1"/>
</dbReference>
<gene>
    <name evidence="5" type="ORF">AAY42_00805</name>
</gene>
<dbReference type="InterPro" id="IPR050313">
    <property type="entry name" value="Carb_Metab_HTH_regulators"/>
</dbReference>
<dbReference type="SUPFAM" id="SSF100950">
    <property type="entry name" value="NagB/RpiA/CoA transferase-like"/>
    <property type="match status" value="1"/>
</dbReference>
<keyword evidence="2" id="KW-0238">DNA-binding</keyword>
<organism evidence="5 6">
    <name type="scientific">Flagellimonas eckloniae</name>
    <dbReference type="NCBI Taxonomy" id="346185"/>
    <lineage>
        <taxon>Bacteria</taxon>
        <taxon>Pseudomonadati</taxon>
        <taxon>Bacteroidota</taxon>
        <taxon>Flavobacteriia</taxon>
        <taxon>Flavobacteriales</taxon>
        <taxon>Flavobacteriaceae</taxon>
        <taxon>Flagellimonas</taxon>
    </lineage>
</organism>
<evidence type="ECO:0000313" key="5">
    <source>
        <dbReference type="EMBL" id="KQC28604.1"/>
    </source>
</evidence>
<dbReference type="InterPro" id="IPR036388">
    <property type="entry name" value="WH-like_DNA-bd_sf"/>
</dbReference>
<evidence type="ECO:0000313" key="6">
    <source>
        <dbReference type="Proteomes" id="UP000050827"/>
    </source>
</evidence>
<dbReference type="PRINTS" id="PR00037">
    <property type="entry name" value="HTHLACR"/>
</dbReference>
<protein>
    <submittedName>
        <fullName evidence="5">DeoR faimly transcriptional regulator</fullName>
    </submittedName>
</protein>
<dbReference type="Gene3D" id="3.40.50.1360">
    <property type="match status" value="1"/>
</dbReference>
<dbReference type="SMART" id="SM01134">
    <property type="entry name" value="DeoRC"/>
    <property type="match status" value="1"/>
</dbReference>
<dbReference type="GO" id="GO:0003700">
    <property type="term" value="F:DNA-binding transcription factor activity"/>
    <property type="evidence" value="ECO:0007669"/>
    <property type="project" value="InterPro"/>
</dbReference>
<dbReference type="InterPro" id="IPR037171">
    <property type="entry name" value="NagB/RpiA_transferase-like"/>
</dbReference>
<keyword evidence="6" id="KW-1185">Reference proteome</keyword>
<keyword evidence="1" id="KW-0805">Transcription regulation</keyword>
<dbReference type="Pfam" id="PF08220">
    <property type="entry name" value="HTH_DeoR"/>
    <property type="match status" value="1"/>
</dbReference>
<comment type="caution">
    <text evidence="5">The sequence shown here is derived from an EMBL/GenBank/DDBJ whole genome shotgun (WGS) entry which is preliminary data.</text>
</comment>
<dbReference type="PROSITE" id="PS51000">
    <property type="entry name" value="HTH_DEOR_2"/>
    <property type="match status" value="1"/>
</dbReference>
<name>A0A0Q1BVS2_9FLAO</name>
<dbReference type="PROSITE" id="PS00894">
    <property type="entry name" value="HTH_DEOR_1"/>
    <property type="match status" value="1"/>
</dbReference>
<feature type="domain" description="HTH deoR-type" evidence="4">
    <location>
        <begin position="3"/>
        <end position="58"/>
    </location>
</feature>
<dbReference type="GO" id="GO:0003677">
    <property type="term" value="F:DNA binding"/>
    <property type="evidence" value="ECO:0007669"/>
    <property type="project" value="UniProtKB-KW"/>
</dbReference>
<accession>A0A0Q1BVS2</accession>
<dbReference type="STRING" id="346185.AAY42_00805"/>
<dbReference type="Pfam" id="PF00455">
    <property type="entry name" value="DeoRC"/>
    <property type="match status" value="1"/>
</dbReference>
<evidence type="ECO:0000256" key="3">
    <source>
        <dbReference type="ARBA" id="ARBA00023163"/>
    </source>
</evidence>